<evidence type="ECO:0000256" key="1">
    <source>
        <dbReference type="ARBA" id="ARBA00022946"/>
    </source>
</evidence>
<dbReference type="AlphaFoldDB" id="A0A1F6DD65"/>
<comment type="caution">
    <text evidence="2">The sequence shown here is derived from an EMBL/GenBank/DDBJ whole genome shotgun (WGS) entry which is preliminary data.</text>
</comment>
<protein>
    <submittedName>
        <fullName evidence="2">Uncharacterized protein</fullName>
    </submittedName>
</protein>
<evidence type="ECO:0000313" key="3">
    <source>
        <dbReference type="Proteomes" id="UP000178794"/>
    </source>
</evidence>
<keyword evidence="1" id="KW-0809">Transit peptide</keyword>
<dbReference type="Gene3D" id="1.25.70.10">
    <property type="entry name" value="Transcription termination factor 3, mitochondrial"/>
    <property type="match status" value="1"/>
</dbReference>
<reference evidence="2 3" key="1">
    <citation type="journal article" date="2016" name="Nat. Commun.">
        <title>Thousands of microbial genomes shed light on interconnected biogeochemical processes in an aquifer system.</title>
        <authorList>
            <person name="Anantharaman K."/>
            <person name="Brown C.T."/>
            <person name="Hug L.A."/>
            <person name="Sharon I."/>
            <person name="Castelle C.J."/>
            <person name="Probst A.J."/>
            <person name="Thomas B.C."/>
            <person name="Singh A."/>
            <person name="Wilkins M.J."/>
            <person name="Karaoz U."/>
            <person name="Brodie E.L."/>
            <person name="Williams K.H."/>
            <person name="Hubbard S.S."/>
            <person name="Banfield J.F."/>
        </authorList>
    </citation>
    <scope>NUCLEOTIDE SEQUENCE [LARGE SCALE GENOMIC DNA]</scope>
</reference>
<dbReference type="STRING" id="1798492.A3C89_02460"/>
<proteinExistence type="predicted"/>
<dbReference type="Proteomes" id="UP000178794">
    <property type="component" value="Unassembled WGS sequence"/>
</dbReference>
<dbReference type="EMBL" id="MFLF01000016">
    <property type="protein sequence ID" value="OGG59345.1"/>
    <property type="molecule type" value="Genomic_DNA"/>
</dbReference>
<dbReference type="SMART" id="SM00733">
    <property type="entry name" value="Mterf"/>
    <property type="match status" value="4"/>
</dbReference>
<organism evidence="2 3">
    <name type="scientific">Candidatus Kaiserbacteria bacterium RIFCSPHIGHO2_02_FULL_50_50</name>
    <dbReference type="NCBI Taxonomy" id="1798492"/>
    <lineage>
        <taxon>Bacteria</taxon>
        <taxon>Candidatus Kaiseribacteriota</taxon>
    </lineage>
</organism>
<dbReference type="GO" id="GO:0003676">
    <property type="term" value="F:nucleic acid binding"/>
    <property type="evidence" value="ECO:0007669"/>
    <property type="project" value="InterPro"/>
</dbReference>
<dbReference type="InterPro" id="IPR003690">
    <property type="entry name" value="MTERF"/>
</dbReference>
<dbReference type="InterPro" id="IPR038538">
    <property type="entry name" value="MTERF_sf"/>
</dbReference>
<gene>
    <name evidence="2" type="ORF">A3C89_02460</name>
</gene>
<accession>A0A1F6DD65</accession>
<evidence type="ECO:0000313" key="2">
    <source>
        <dbReference type="EMBL" id="OGG59345.1"/>
    </source>
</evidence>
<sequence>MLDKHEMAIRSVYYADIFGGEKITRSPFPEHLWPVMSYPEKIKGLTDRGFKDPHKMIASFPSILGLALENIDAKIKGLTDRGFKNPKGIITKHSPILGFAIENIDAKISGLIARGFKDPHKMIASFPPILGLAFENIDAKIKGLTDRGLKDVQEKVVLSPQILSYSFENIDRKMRLCRRLGGNYQDFLDYGIIFAGMSPKNYIPILRKCRELEFSPSPKNVFKIYRAKSF</sequence>
<dbReference type="Pfam" id="PF02536">
    <property type="entry name" value="mTERF"/>
    <property type="match status" value="1"/>
</dbReference>
<name>A0A1F6DD65_9BACT</name>